<feature type="non-terminal residue" evidence="1">
    <location>
        <position position="64"/>
    </location>
</feature>
<proteinExistence type="predicted"/>
<comment type="caution">
    <text evidence="1">The sequence shown here is derived from an EMBL/GenBank/DDBJ whole genome shotgun (WGS) entry which is preliminary data.</text>
</comment>
<reference evidence="1" key="1">
    <citation type="journal article" date="2014" name="Front. Microbiol.">
        <title>High frequency of phylogenetically diverse reductive dehalogenase-homologous genes in deep subseafloor sedimentary metagenomes.</title>
        <authorList>
            <person name="Kawai M."/>
            <person name="Futagami T."/>
            <person name="Toyoda A."/>
            <person name="Takaki Y."/>
            <person name="Nishi S."/>
            <person name="Hori S."/>
            <person name="Arai W."/>
            <person name="Tsubouchi T."/>
            <person name="Morono Y."/>
            <person name="Uchiyama I."/>
            <person name="Ito T."/>
            <person name="Fujiyama A."/>
            <person name="Inagaki F."/>
            <person name="Takami H."/>
        </authorList>
    </citation>
    <scope>NUCLEOTIDE SEQUENCE</scope>
    <source>
        <strain evidence="1">Expedition CK06-06</strain>
    </source>
</reference>
<name>X0XI54_9ZZZZ</name>
<sequence length="64" mass="6957">QVESSLPSAACLIVAAPTEPYTADEFQAVKEFVSEGRILLLFYDPASEFNDAQAPLWPINSLAN</sequence>
<gene>
    <name evidence="1" type="ORF">S01H1_85818</name>
</gene>
<feature type="non-terminal residue" evidence="1">
    <location>
        <position position="1"/>
    </location>
</feature>
<dbReference type="AlphaFoldDB" id="X0XI54"/>
<protein>
    <submittedName>
        <fullName evidence="1">Uncharacterized protein</fullName>
    </submittedName>
</protein>
<dbReference type="EMBL" id="BARS01059106">
    <property type="protein sequence ID" value="GAG42839.1"/>
    <property type="molecule type" value="Genomic_DNA"/>
</dbReference>
<accession>X0XI54</accession>
<evidence type="ECO:0000313" key="1">
    <source>
        <dbReference type="EMBL" id="GAG42839.1"/>
    </source>
</evidence>
<organism evidence="1">
    <name type="scientific">marine sediment metagenome</name>
    <dbReference type="NCBI Taxonomy" id="412755"/>
    <lineage>
        <taxon>unclassified sequences</taxon>
        <taxon>metagenomes</taxon>
        <taxon>ecological metagenomes</taxon>
    </lineage>
</organism>